<feature type="domain" description="N-acetyltransferase" evidence="1">
    <location>
        <begin position="1"/>
        <end position="147"/>
    </location>
</feature>
<dbReference type="Proteomes" id="UP000195208">
    <property type="component" value="Unassembled WGS sequence"/>
</dbReference>
<dbReference type="CDD" id="cd04301">
    <property type="entry name" value="NAT_SF"/>
    <property type="match status" value="1"/>
</dbReference>
<name>A0ABX3Z0F8_9STAP</name>
<gene>
    <name evidence="2" type="ORF">B9M88_10085</name>
</gene>
<accession>A0ABX3Z0F8</accession>
<sequence length="147" mass="17640">MVFVRLIERRDFKDLNVIQKLYKDLGYEMSITDINEQLTKIYQHQDYYMLLLIKDEKIIGFSGMCKMMFYEKSGYYMRILAFVVDHNYRQLGYGTYLINKSESLAKSLDCNVIALNSGIKLERNNAYHFYHRNNYIKKSYGYSKKLK</sequence>
<comment type="caution">
    <text evidence="2">The sequence shown here is derived from an EMBL/GenBank/DDBJ whole genome shotgun (WGS) entry which is preliminary data.</text>
</comment>
<organism evidence="2 3">
    <name type="scientific">Staphylococcus agnetis</name>
    <dbReference type="NCBI Taxonomy" id="985762"/>
    <lineage>
        <taxon>Bacteria</taxon>
        <taxon>Bacillati</taxon>
        <taxon>Bacillota</taxon>
        <taxon>Bacilli</taxon>
        <taxon>Bacillales</taxon>
        <taxon>Staphylococcaceae</taxon>
        <taxon>Staphylococcus</taxon>
    </lineage>
</organism>
<dbReference type="RefSeq" id="WP_085622839.1">
    <property type="nucleotide sequence ID" value="NZ_NDYM01000024.1"/>
</dbReference>
<dbReference type="Gene3D" id="3.40.630.30">
    <property type="match status" value="1"/>
</dbReference>
<protein>
    <submittedName>
        <fullName evidence="2">GNAT family N-acetyltransferase</fullName>
    </submittedName>
</protein>
<evidence type="ECO:0000313" key="3">
    <source>
        <dbReference type="Proteomes" id="UP000195208"/>
    </source>
</evidence>
<evidence type="ECO:0000313" key="2">
    <source>
        <dbReference type="EMBL" id="OTW30378.1"/>
    </source>
</evidence>
<dbReference type="InterPro" id="IPR000182">
    <property type="entry name" value="GNAT_dom"/>
</dbReference>
<dbReference type="EMBL" id="NEFX01000019">
    <property type="protein sequence ID" value="OTW30378.1"/>
    <property type="molecule type" value="Genomic_DNA"/>
</dbReference>
<keyword evidence="3" id="KW-1185">Reference proteome</keyword>
<dbReference type="PROSITE" id="PS51186">
    <property type="entry name" value="GNAT"/>
    <property type="match status" value="1"/>
</dbReference>
<proteinExistence type="predicted"/>
<evidence type="ECO:0000259" key="1">
    <source>
        <dbReference type="PROSITE" id="PS51186"/>
    </source>
</evidence>
<dbReference type="Pfam" id="PF00583">
    <property type="entry name" value="Acetyltransf_1"/>
    <property type="match status" value="1"/>
</dbReference>
<reference evidence="2 3" key="1">
    <citation type="submission" date="2017-04" db="EMBL/GenBank/DDBJ databases">
        <title>Staphylococcus agnetis, a potential pathogen in the broiler production.</title>
        <authorList>
            <person name="Poulsen L."/>
        </authorList>
    </citation>
    <scope>NUCLEOTIDE SEQUENCE [LARGE SCALE GENOMIC DNA]</scope>
    <source>
        <strain evidence="2 3">723_310714_2_2_spleen</strain>
    </source>
</reference>
<dbReference type="InterPro" id="IPR016181">
    <property type="entry name" value="Acyl_CoA_acyltransferase"/>
</dbReference>
<dbReference type="SUPFAM" id="SSF55729">
    <property type="entry name" value="Acyl-CoA N-acyltransferases (Nat)"/>
    <property type="match status" value="1"/>
</dbReference>